<protein>
    <recommendedName>
        <fullName evidence="6">Ribosomal RNA small subunit methyltransferase G</fullName>
        <ecNumber evidence="6">2.1.1.170</ecNumber>
    </recommendedName>
    <alternativeName>
        <fullName evidence="6">16S rRNA 7-methylguanosine methyltransferase</fullName>
        <shortName evidence="6">16S rRNA m7G methyltransferase</shortName>
    </alternativeName>
</protein>
<dbReference type="PANTHER" id="PTHR31760">
    <property type="entry name" value="S-ADENOSYL-L-METHIONINE-DEPENDENT METHYLTRANSFERASES SUPERFAMILY PROTEIN"/>
    <property type="match status" value="1"/>
</dbReference>
<dbReference type="KEGG" id="ebla:JGUZn3_04950"/>
<keyword evidence="9" id="KW-1185">Reference proteome</keyword>
<evidence type="ECO:0000256" key="5">
    <source>
        <dbReference type="ARBA" id="ARBA00022691"/>
    </source>
</evidence>
<dbReference type="GO" id="GO:0070043">
    <property type="term" value="F:rRNA (guanine-N7-)-methyltransferase activity"/>
    <property type="evidence" value="ECO:0007669"/>
    <property type="project" value="UniProtKB-UniRule"/>
</dbReference>
<dbReference type="HAMAP" id="MF_00074">
    <property type="entry name" value="16SrRNA_methyltr_G"/>
    <property type="match status" value="1"/>
</dbReference>
<keyword evidence="7" id="KW-0812">Transmembrane</keyword>
<feature type="transmembrane region" description="Helical" evidence="7">
    <location>
        <begin position="86"/>
        <end position="104"/>
    </location>
</feature>
<dbReference type="Proteomes" id="UP000516349">
    <property type="component" value="Chromosome"/>
</dbReference>
<keyword evidence="2 6" id="KW-0698">rRNA processing</keyword>
<feature type="binding site" evidence="6">
    <location>
        <position position="88"/>
    </location>
    <ligand>
        <name>S-adenosyl-L-methionine</name>
        <dbReference type="ChEBI" id="CHEBI:59789"/>
    </ligand>
</feature>
<sequence>MSDRKTGMFHVKRKEHHYENAAVAVSRETEEKLEVFVKLLEKWNQKINLVSRQDIENIRKRHIIDSLQLAPFVNGHDKVLDMGSGGGFPAIIVAIVTAVPVVMVESDARKASFLREALRVLALEGEVLCARVEKVNISPVNVVTARALASMDVLLKWAVPLLRKEGMGLFLKGKTVTEEIEQARQNWVMDIEVYPSITSSEGVIIKVTNVEAV</sequence>
<dbReference type="InterPro" id="IPR029063">
    <property type="entry name" value="SAM-dependent_MTases_sf"/>
</dbReference>
<evidence type="ECO:0000313" key="9">
    <source>
        <dbReference type="Proteomes" id="UP000516349"/>
    </source>
</evidence>
<dbReference type="SUPFAM" id="SSF53335">
    <property type="entry name" value="S-adenosyl-L-methionine-dependent methyltransferases"/>
    <property type="match status" value="1"/>
</dbReference>
<dbReference type="InterPro" id="IPR003682">
    <property type="entry name" value="rRNA_ssu_MeTfrase_G"/>
</dbReference>
<proteinExistence type="inferred from homology"/>
<keyword evidence="7" id="KW-1133">Transmembrane helix</keyword>
<keyword evidence="3 6" id="KW-0489">Methyltransferase</keyword>
<comment type="similarity">
    <text evidence="6">Belongs to the methyltransferase superfamily. RNA methyltransferase RsmG family.</text>
</comment>
<dbReference type="PANTHER" id="PTHR31760:SF0">
    <property type="entry name" value="S-ADENOSYL-L-METHIONINE-DEPENDENT METHYLTRANSFERASES SUPERFAMILY PROTEIN"/>
    <property type="match status" value="1"/>
</dbReference>
<comment type="subcellular location">
    <subcellularLocation>
        <location evidence="6">Cytoplasm</location>
    </subcellularLocation>
</comment>
<evidence type="ECO:0000256" key="4">
    <source>
        <dbReference type="ARBA" id="ARBA00022679"/>
    </source>
</evidence>
<feature type="binding site" evidence="6">
    <location>
        <position position="146"/>
    </location>
    <ligand>
        <name>S-adenosyl-L-methionine</name>
        <dbReference type="ChEBI" id="CHEBI:59789"/>
    </ligand>
</feature>
<evidence type="ECO:0000256" key="7">
    <source>
        <dbReference type="SAM" id="Phobius"/>
    </source>
</evidence>
<dbReference type="NCBIfam" id="TIGR00138">
    <property type="entry name" value="rsmG_gidB"/>
    <property type="match status" value="1"/>
</dbReference>
<feature type="binding site" evidence="6">
    <location>
        <begin position="132"/>
        <end position="133"/>
    </location>
    <ligand>
        <name>S-adenosyl-L-methionine</name>
        <dbReference type="ChEBI" id="CHEBI:59789"/>
    </ligand>
</feature>
<dbReference type="EMBL" id="CP060244">
    <property type="protein sequence ID" value="QNT77743.1"/>
    <property type="molecule type" value="Genomic_DNA"/>
</dbReference>
<evidence type="ECO:0000256" key="1">
    <source>
        <dbReference type="ARBA" id="ARBA00022490"/>
    </source>
</evidence>
<evidence type="ECO:0000256" key="2">
    <source>
        <dbReference type="ARBA" id="ARBA00022552"/>
    </source>
</evidence>
<organism evidence="8 9">
    <name type="scientific">Entomobacter blattae</name>
    <dbReference type="NCBI Taxonomy" id="2762277"/>
    <lineage>
        <taxon>Bacteria</taxon>
        <taxon>Pseudomonadati</taxon>
        <taxon>Pseudomonadota</taxon>
        <taxon>Alphaproteobacteria</taxon>
        <taxon>Acetobacterales</taxon>
        <taxon>Acetobacteraceae</taxon>
        <taxon>Entomobacter</taxon>
    </lineage>
</organism>
<comment type="function">
    <text evidence="6">Specifically methylates the N7 position of guanine in position 527 of 16S rRNA.</text>
</comment>
<dbReference type="Gene3D" id="3.40.50.150">
    <property type="entry name" value="Vaccinia Virus protein VP39"/>
    <property type="match status" value="1"/>
</dbReference>
<comment type="caution">
    <text evidence="6">Lacks conserved residue(s) required for the propagation of feature annotation.</text>
</comment>
<comment type="catalytic activity">
    <reaction evidence="6">
        <text>guanosine(527) in 16S rRNA + S-adenosyl-L-methionine = N(7)-methylguanosine(527) in 16S rRNA + S-adenosyl-L-homocysteine</text>
        <dbReference type="Rhea" id="RHEA:42732"/>
        <dbReference type="Rhea" id="RHEA-COMP:10209"/>
        <dbReference type="Rhea" id="RHEA-COMP:10210"/>
        <dbReference type="ChEBI" id="CHEBI:57856"/>
        <dbReference type="ChEBI" id="CHEBI:59789"/>
        <dbReference type="ChEBI" id="CHEBI:74269"/>
        <dbReference type="ChEBI" id="CHEBI:74480"/>
        <dbReference type="EC" id="2.1.1.170"/>
    </reaction>
</comment>
<dbReference type="PIRSF" id="PIRSF003078">
    <property type="entry name" value="GidB"/>
    <property type="match status" value="1"/>
</dbReference>
<keyword evidence="1 6" id="KW-0963">Cytoplasm</keyword>
<keyword evidence="4 6" id="KW-0808">Transferase</keyword>
<dbReference type="AlphaFoldDB" id="A0A7H1NPN3"/>
<accession>A0A7H1NPN3</accession>
<gene>
    <name evidence="6 8" type="primary">rsmG</name>
    <name evidence="8" type="ORF">JGUZn3_04950</name>
</gene>
<dbReference type="GO" id="GO:0005829">
    <property type="term" value="C:cytosol"/>
    <property type="evidence" value="ECO:0007669"/>
    <property type="project" value="TreeGrafter"/>
</dbReference>
<evidence type="ECO:0000256" key="6">
    <source>
        <dbReference type="HAMAP-Rule" id="MF_00074"/>
    </source>
</evidence>
<dbReference type="Pfam" id="PF02527">
    <property type="entry name" value="GidB"/>
    <property type="match status" value="1"/>
</dbReference>
<keyword evidence="7" id="KW-0472">Membrane</keyword>
<keyword evidence="5 6" id="KW-0949">S-adenosyl-L-methionine</keyword>
<name>A0A7H1NPN3_9PROT</name>
<evidence type="ECO:0000313" key="8">
    <source>
        <dbReference type="EMBL" id="QNT77743.1"/>
    </source>
</evidence>
<evidence type="ECO:0000256" key="3">
    <source>
        <dbReference type="ARBA" id="ARBA00022603"/>
    </source>
</evidence>
<dbReference type="EC" id="2.1.1.170" evidence="6"/>
<feature type="binding site" evidence="6">
    <location>
        <position position="83"/>
    </location>
    <ligand>
        <name>S-adenosyl-L-methionine</name>
        <dbReference type="ChEBI" id="CHEBI:59789"/>
    </ligand>
</feature>
<reference evidence="8 9" key="1">
    <citation type="submission" date="2020-08" db="EMBL/GenBank/DDBJ databases">
        <title>Complete genome sequence of Entomobacter blattae G55GP.</title>
        <authorList>
            <person name="Poehlein A."/>
            <person name="Guzman J."/>
            <person name="Daniel R."/>
            <person name="Vilcinskas A."/>
        </authorList>
    </citation>
    <scope>NUCLEOTIDE SEQUENCE [LARGE SCALE GENOMIC DNA]</scope>
    <source>
        <strain evidence="8 9">G55GP</strain>
    </source>
</reference>